<dbReference type="EMBL" id="UGED01000023">
    <property type="protein sequence ID" value="STM20814.1"/>
    <property type="molecule type" value="Genomic_DNA"/>
</dbReference>
<gene>
    <name evidence="1" type="primary">metN_1</name>
    <name evidence="1" type="ORF">NCTC9962_07386</name>
</gene>
<organism evidence="1 2">
    <name type="scientific">Escherichia coli</name>
    <dbReference type="NCBI Taxonomy" id="562"/>
    <lineage>
        <taxon>Bacteria</taxon>
        <taxon>Pseudomonadati</taxon>
        <taxon>Pseudomonadota</taxon>
        <taxon>Gammaproteobacteria</taxon>
        <taxon>Enterobacterales</taxon>
        <taxon>Enterobacteriaceae</taxon>
        <taxon>Escherichia</taxon>
    </lineage>
</organism>
<dbReference type="GO" id="GO:0016787">
    <property type="term" value="F:hydrolase activity"/>
    <property type="evidence" value="ECO:0007669"/>
    <property type="project" value="UniProtKB-KW"/>
</dbReference>
<dbReference type="GO" id="GO:0005524">
    <property type="term" value="F:ATP binding"/>
    <property type="evidence" value="ECO:0007669"/>
    <property type="project" value="UniProtKB-KW"/>
</dbReference>
<evidence type="ECO:0000313" key="2">
    <source>
        <dbReference type="Proteomes" id="UP000254052"/>
    </source>
</evidence>
<evidence type="ECO:0000313" key="1">
    <source>
        <dbReference type="EMBL" id="STM20814.1"/>
    </source>
</evidence>
<name>A0A377DIC1_ECOLX</name>
<dbReference type="Proteomes" id="UP000254052">
    <property type="component" value="Unassembled WGS sequence"/>
</dbReference>
<dbReference type="EC" id="3.6.3.-" evidence="1"/>
<reference evidence="1 2" key="1">
    <citation type="submission" date="2018-06" db="EMBL/GenBank/DDBJ databases">
        <authorList>
            <consortium name="Pathogen Informatics"/>
            <person name="Doyle S."/>
        </authorList>
    </citation>
    <scope>NUCLEOTIDE SEQUENCE [LARGE SCALE GENOMIC DNA]</scope>
    <source>
        <strain evidence="1 2">NCTC9962</strain>
    </source>
</reference>
<dbReference type="SUPFAM" id="SSF52540">
    <property type="entry name" value="P-loop containing nucleoside triphosphate hydrolases"/>
    <property type="match status" value="1"/>
</dbReference>
<accession>A0A377DIC1</accession>
<proteinExistence type="predicted"/>
<dbReference type="AlphaFoldDB" id="A0A377DIC1"/>
<dbReference type="InterPro" id="IPR027417">
    <property type="entry name" value="P-loop_NTPase"/>
</dbReference>
<protein>
    <submittedName>
        <fullName evidence="1">D-methionine ABC transporter ATP-binding protein</fullName>
        <ecNumber evidence="1">3.6.3.-</ecNumber>
    </submittedName>
</protein>
<keyword evidence="1" id="KW-0547">Nucleotide-binding</keyword>
<keyword evidence="1" id="KW-0378">Hydrolase</keyword>
<sequence length="46" mass="5373">MIFQHFNLLSSRTVFGNVALPLELDNTPKDEIKRRVTELLSLGWSW</sequence>
<keyword evidence="1" id="KW-0067">ATP-binding</keyword>